<protein>
    <submittedName>
        <fullName evidence="2">Uncharacterized protein</fullName>
    </submittedName>
</protein>
<reference evidence="2" key="2">
    <citation type="journal article" date="2024" name="Plant">
        <title>Genomic evolution and insights into agronomic trait innovations of Sesamum species.</title>
        <authorList>
            <person name="Miao H."/>
            <person name="Wang L."/>
            <person name="Qu L."/>
            <person name="Liu H."/>
            <person name="Sun Y."/>
            <person name="Le M."/>
            <person name="Wang Q."/>
            <person name="Wei S."/>
            <person name="Zheng Y."/>
            <person name="Lin W."/>
            <person name="Duan Y."/>
            <person name="Cao H."/>
            <person name="Xiong S."/>
            <person name="Wang X."/>
            <person name="Wei L."/>
            <person name="Li C."/>
            <person name="Ma Q."/>
            <person name="Ju M."/>
            <person name="Zhao R."/>
            <person name="Li G."/>
            <person name="Mu C."/>
            <person name="Tian Q."/>
            <person name="Mei H."/>
            <person name="Zhang T."/>
            <person name="Gao T."/>
            <person name="Zhang H."/>
        </authorList>
    </citation>
    <scope>NUCLEOTIDE SEQUENCE</scope>
    <source>
        <strain evidence="2">G02</strain>
    </source>
</reference>
<feature type="compositionally biased region" description="Basic and acidic residues" evidence="1">
    <location>
        <begin position="21"/>
        <end position="50"/>
    </location>
</feature>
<evidence type="ECO:0000256" key="1">
    <source>
        <dbReference type="SAM" id="MobiDB-lite"/>
    </source>
</evidence>
<organism evidence="2">
    <name type="scientific">Sesamum radiatum</name>
    <name type="common">Black benniseed</name>
    <dbReference type="NCBI Taxonomy" id="300843"/>
    <lineage>
        <taxon>Eukaryota</taxon>
        <taxon>Viridiplantae</taxon>
        <taxon>Streptophyta</taxon>
        <taxon>Embryophyta</taxon>
        <taxon>Tracheophyta</taxon>
        <taxon>Spermatophyta</taxon>
        <taxon>Magnoliopsida</taxon>
        <taxon>eudicotyledons</taxon>
        <taxon>Gunneridae</taxon>
        <taxon>Pentapetalae</taxon>
        <taxon>asterids</taxon>
        <taxon>lamiids</taxon>
        <taxon>Lamiales</taxon>
        <taxon>Pedaliaceae</taxon>
        <taxon>Sesamum</taxon>
    </lineage>
</organism>
<comment type="caution">
    <text evidence="2">The sequence shown here is derived from an EMBL/GenBank/DDBJ whole genome shotgun (WGS) entry which is preliminary data.</text>
</comment>
<proteinExistence type="predicted"/>
<sequence>MGEGRGTATVRRRKGRPATRRGRDAEEKGRERGDDNGDDGFEKGEAEGKGRRSRRKGEGAMAVRAIEGKRGRRWVWRLCVVAVDCGEWEEGGDVEAARGRGWAAAGFGGGWWLAAGFGVGVAAWGWLVLGGGWVGQQWESFAG</sequence>
<feature type="compositionally biased region" description="Basic residues" evidence="1">
    <location>
        <begin position="10"/>
        <end position="20"/>
    </location>
</feature>
<gene>
    <name evidence="2" type="ORF">Sradi_3184800</name>
</gene>
<evidence type="ECO:0000313" key="2">
    <source>
        <dbReference type="EMBL" id="KAL0378793.1"/>
    </source>
</evidence>
<dbReference type="EMBL" id="JACGWJ010000013">
    <property type="protein sequence ID" value="KAL0378793.1"/>
    <property type="molecule type" value="Genomic_DNA"/>
</dbReference>
<reference evidence="2" key="1">
    <citation type="submission" date="2020-06" db="EMBL/GenBank/DDBJ databases">
        <authorList>
            <person name="Li T."/>
            <person name="Hu X."/>
            <person name="Zhang T."/>
            <person name="Song X."/>
            <person name="Zhang H."/>
            <person name="Dai N."/>
            <person name="Sheng W."/>
            <person name="Hou X."/>
            <person name="Wei L."/>
        </authorList>
    </citation>
    <scope>NUCLEOTIDE SEQUENCE</scope>
    <source>
        <strain evidence="2">G02</strain>
        <tissue evidence="2">Leaf</tissue>
    </source>
</reference>
<dbReference type="AlphaFoldDB" id="A0AAW2RFM0"/>
<accession>A0AAW2RFM0</accession>
<feature type="region of interest" description="Disordered" evidence="1">
    <location>
        <begin position="1"/>
        <end position="59"/>
    </location>
</feature>
<name>A0AAW2RFM0_SESRA</name>